<feature type="domain" description="ILEI/PANDER" evidence="3">
    <location>
        <begin position="1114"/>
        <end position="1184"/>
    </location>
</feature>
<proteinExistence type="predicted"/>
<accession>A0A5B6T9T2</accession>
<dbReference type="InterPro" id="IPR029030">
    <property type="entry name" value="Caspase-like_dom_sf"/>
</dbReference>
<dbReference type="Pfam" id="PF01364">
    <property type="entry name" value="Peptidase_C25"/>
    <property type="match status" value="1"/>
</dbReference>
<keyword evidence="5" id="KW-1185">Reference proteome</keyword>
<dbReference type="InterPro" id="IPR029031">
    <property type="entry name" value="Gingipain_N_sf"/>
</dbReference>
<dbReference type="EMBL" id="VKKY01000003">
    <property type="protein sequence ID" value="KAA3436695.1"/>
    <property type="molecule type" value="Genomic_DNA"/>
</dbReference>
<dbReference type="OrthoDB" id="9757650at2"/>
<evidence type="ECO:0000259" key="2">
    <source>
        <dbReference type="Pfam" id="PF01364"/>
    </source>
</evidence>
<dbReference type="Gene3D" id="3.40.50.1460">
    <property type="match status" value="1"/>
</dbReference>
<reference evidence="4 5" key="1">
    <citation type="submission" date="2019-07" db="EMBL/GenBank/DDBJ databases">
        <title>Rufibacter sp. nov., isolated from lake sediment.</title>
        <authorList>
            <person name="Qu J.-H."/>
        </authorList>
    </citation>
    <scope>NUCLEOTIDE SEQUENCE [LARGE SCALE GENOMIC DNA]</scope>
    <source>
        <strain evidence="4 5">NBS58-1</strain>
    </source>
</reference>
<keyword evidence="1" id="KW-0732">Signal</keyword>
<dbReference type="RefSeq" id="WP_149092634.1">
    <property type="nucleotide sequence ID" value="NZ_VKKY01000003.1"/>
</dbReference>
<organism evidence="4 5">
    <name type="scientific">Rufibacter hautae</name>
    <dbReference type="NCBI Taxonomy" id="2595005"/>
    <lineage>
        <taxon>Bacteria</taxon>
        <taxon>Pseudomonadati</taxon>
        <taxon>Bacteroidota</taxon>
        <taxon>Cytophagia</taxon>
        <taxon>Cytophagales</taxon>
        <taxon>Hymenobacteraceae</taxon>
        <taxon>Rufibacter</taxon>
    </lineage>
</organism>
<dbReference type="Gene3D" id="2.60.40.10">
    <property type="entry name" value="Immunoglobulins"/>
    <property type="match status" value="1"/>
</dbReference>
<dbReference type="InterPro" id="IPR013783">
    <property type="entry name" value="Ig-like_fold"/>
</dbReference>
<dbReference type="GO" id="GO:0008234">
    <property type="term" value="F:cysteine-type peptidase activity"/>
    <property type="evidence" value="ECO:0007669"/>
    <property type="project" value="InterPro"/>
</dbReference>
<feature type="domain" description="Gingipain" evidence="2">
    <location>
        <begin position="412"/>
        <end position="772"/>
    </location>
</feature>
<name>A0A5B6T9T2_9BACT</name>
<dbReference type="Gene3D" id="3.40.50.10390">
    <property type="entry name" value="Gingipain r, domain 1"/>
    <property type="match status" value="1"/>
</dbReference>
<protein>
    <recommendedName>
        <fullName evidence="6">Gingipain domain-containing protein</fullName>
    </recommendedName>
</protein>
<comment type="caution">
    <text evidence="4">The sequence shown here is derived from an EMBL/GenBank/DDBJ whole genome shotgun (WGS) entry which is preliminary data.</text>
</comment>
<evidence type="ECO:0000313" key="5">
    <source>
        <dbReference type="Proteomes" id="UP000324133"/>
    </source>
</evidence>
<dbReference type="CDD" id="cd02258">
    <property type="entry name" value="Peptidase_C25_N"/>
    <property type="match status" value="1"/>
</dbReference>
<dbReference type="Gene3D" id="2.60.40.4070">
    <property type="match status" value="1"/>
</dbReference>
<evidence type="ECO:0000313" key="4">
    <source>
        <dbReference type="EMBL" id="KAA3436695.1"/>
    </source>
</evidence>
<dbReference type="GO" id="GO:0006508">
    <property type="term" value="P:proteolysis"/>
    <property type="evidence" value="ECO:0007669"/>
    <property type="project" value="InterPro"/>
</dbReference>
<dbReference type="SUPFAM" id="SSF52129">
    <property type="entry name" value="Caspase-like"/>
    <property type="match status" value="1"/>
</dbReference>
<sequence length="1672" mass="184460">MKTPYYLKSLLLTALVFFALLGSAQRSYGQQITYGNEWINYSQKYYKIKVPATGIYRLDKTYLQAAGINDVDPRNFQLYRRGQEVSIHVEGEADGSFDAGDFIEFYGEQNDGALDRELYKNPEDQKHNLNYSLYTDTAAYFLTWSGANGRRMISQSSSSSTLTPEPWVMHSRVYQALDAYARGKKYGENHLSWGDVGEGYSSGGFNLTTAAASVREYKVDSIQNVSTQGPRPTVEVMIVGNNPVAPDVNVFVVENGVEKLIGNIKCPTYGLGNATFPFDFSSISASGQLTLRIRAGAVGGTFRFCYAKVTYPRNPVINGGTLTFDAAKAPNGEELFSFEGTAAARAIAYDITSPNNVYRIEGNVNGSKKEFVFSRATSGLARKGFLWSKSPIVPLPVSEVKFRALTGNTASYIIVSHQALMQPVNSSLNPVKDYAAFRASAAGGNYDTLVMEVGQLYDQFFYGDKSSAAIRRFMKFMMVNGKPEYLFIIGKGLEADNINVRKNPAALVYKDLVPTGGTPGSDVFFTADWEQGKYVPKVATGRIPANTPQEVLSYLNKVQLHESLPQNLEWRKNILHLGGGIEGSERTTLAAYLRSYEQIAEGKWLGASVTTKIRSSIAGLDTINVAKELNAGLSLITFFGHSSTTTSDLDIGLVSNVLSGYRNNGKYPMILMNGCNVGNSFIPAKSFGEDWLLTPEKGALAFLGHASYGYPSLLNIFSSSFYRTCFSNPEFFGKRLGIQHKQVIQEVTNAISGENATAMAMQMVLQSDPALLLIAPENADYTVENGGVSISGTDGGKVTATSESFVLSIDVRNLGKVNESPSYISINRTLENGTELLYDSIKIPAVYYRDTIKLELQALTTDGSGVNTFRIKLDHTDTIPEIDETNNEYTFETFFSKSGVVALTPNEYGIVSTDKVKLIGQSTDLLSAPRDYYFEIDTTASFKSQWKKTTVVNAAVLPTWEVQLPSPTASNDSTVYFWRLRYNSFSAEEDTVWAVSSFRHIPQSASGWSQANLGQFTKSDLQRINLNEKANKLEFAPLYKSILIKGGGGALGMSLSSPFGIFIDNNAFFWDNCGYTRPNILAMVFNDVTLEPYTSMPANAGSRCGLSGTFVYQFSNLSTVANQDRLEAFLKAVPAGYHVAMVGINTIPYQSFKPTLREAFKGIGSSIIDNLKNGDPFVILGRKGIASGSATEFGGSDADATTPRNMQAVQIERVLQVSDAQGVLTSTLIGPSKEWKSLHHQVKLESSDSYQLDVVGVDQTGKETVLSSNVTTSNLSLADVNAATYPYLRLKLTLKDETQRTAPQLGQWTVLYDGLPEGLVRPDLVGLDKYNKLSEQAASGEVNLQYAFHNISQVNFSDSLTVETTLFEENGAKTVKTFKVEPLQKEDTVFFTHKFSTLNLKGSNRLRVTVNPRILPEQNYFNNTLEVPFNVNLTAGMPPVLDVVFDGVRILDGDIVSPSPLISMVLKDNNRKIPITDPTSMKVYLKKEGGDFEEIEVSSNPNIRWYPADDKNDFRVEYHPEKLADGKYTLEVQGFDALGQRAGNERYSINFEVVNESSVTNFYPYPNPFSSKTRFVFTLTGSTVPDKMKIQIMTVTGKVIREVQKEELGPIKIGNNVSEFAWDGTDEFGDKLANGVYLYRVVMDNGPEDMKHRYTQGDKAFKKGYGKIYILR</sequence>
<dbReference type="Proteomes" id="UP000324133">
    <property type="component" value="Unassembled WGS sequence"/>
</dbReference>
<gene>
    <name evidence="4" type="ORF">FOA19_20155</name>
</gene>
<evidence type="ECO:0008006" key="6">
    <source>
        <dbReference type="Google" id="ProtNLM"/>
    </source>
</evidence>
<evidence type="ECO:0000259" key="3">
    <source>
        <dbReference type="Pfam" id="PF15711"/>
    </source>
</evidence>
<dbReference type="InterPro" id="IPR039477">
    <property type="entry name" value="ILEI/PANDER_dom"/>
</dbReference>
<dbReference type="Pfam" id="PF15711">
    <property type="entry name" value="ILEI"/>
    <property type="match status" value="1"/>
</dbReference>
<evidence type="ECO:0000256" key="1">
    <source>
        <dbReference type="ARBA" id="ARBA00022729"/>
    </source>
</evidence>
<dbReference type="InterPro" id="IPR001769">
    <property type="entry name" value="Gingipain"/>
</dbReference>